<dbReference type="InterPro" id="IPR015854">
    <property type="entry name" value="ABC_transpr_LolD-like"/>
</dbReference>
<name>A0ABP8C5M2_9ACTN</name>
<feature type="compositionally biased region" description="Polar residues" evidence="4">
    <location>
        <begin position="248"/>
        <end position="257"/>
    </location>
</feature>
<dbReference type="PANTHER" id="PTHR24220:SF86">
    <property type="entry name" value="ABC TRANSPORTER ABCH.1"/>
    <property type="match status" value="1"/>
</dbReference>
<dbReference type="InterPro" id="IPR003439">
    <property type="entry name" value="ABC_transporter-like_ATP-bd"/>
</dbReference>
<evidence type="ECO:0000313" key="6">
    <source>
        <dbReference type="EMBL" id="GAA4234127.1"/>
    </source>
</evidence>
<accession>A0ABP8C5M2</accession>
<dbReference type="SUPFAM" id="SSF52540">
    <property type="entry name" value="P-loop containing nucleoside triphosphate hydrolases"/>
    <property type="match status" value="1"/>
</dbReference>
<reference evidence="7" key="1">
    <citation type="journal article" date="2019" name="Int. J. Syst. Evol. Microbiol.">
        <title>The Global Catalogue of Microorganisms (GCM) 10K type strain sequencing project: providing services to taxonomists for standard genome sequencing and annotation.</title>
        <authorList>
            <consortium name="The Broad Institute Genomics Platform"/>
            <consortium name="The Broad Institute Genome Sequencing Center for Infectious Disease"/>
            <person name="Wu L."/>
            <person name="Ma J."/>
        </authorList>
    </citation>
    <scope>NUCLEOTIDE SEQUENCE [LARGE SCALE GENOMIC DNA]</scope>
    <source>
        <strain evidence="7">JCM 17440</strain>
    </source>
</reference>
<dbReference type="InterPro" id="IPR027417">
    <property type="entry name" value="P-loop_NTPase"/>
</dbReference>
<evidence type="ECO:0000256" key="1">
    <source>
        <dbReference type="ARBA" id="ARBA00022448"/>
    </source>
</evidence>
<dbReference type="InterPro" id="IPR003593">
    <property type="entry name" value="AAA+_ATPase"/>
</dbReference>
<dbReference type="EMBL" id="BAABAS010000007">
    <property type="protein sequence ID" value="GAA4234127.1"/>
    <property type="molecule type" value="Genomic_DNA"/>
</dbReference>
<evidence type="ECO:0000256" key="3">
    <source>
        <dbReference type="ARBA" id="ARBA00022840"/>
    </source>
</evidence>
<protein>
    <submittedName>
        <fullName evidence="6">ABC transporter ATP-binding protein</fullName>
    </submittedName>
</protein>
<dbReference type="Pfam" id="PF00005">
    <property type="entry name" value="ABC_tran"/>
    <property type="match status" value="1"/>
</dbReference>
<keyword evidence="3 6" id="KW-0067">ATP-binding</keyword>
<dbReference type="PROSITE" id="PS00211">
    <property type="entry name" value="ABC_TRANSPORTER_1"/>
    <property type="match status" value="1"/>
</dbReference>
<feature type="domain" description="ABC transporter" evidence="5">
    <location>
        <begin position="6"/>
        <end position="243"/>
    </location>
</feature>
<dbReference type="PROSITE" id="PS50893">
    <property type="entry name" value="ABC_TRANSPORTER_2"/>
    <property type="match status" value="1"/>
</dbReference>
<evidence type="ECO:0000256" key="2">
    <source>
        <dbReference type="ARBA" id="ARBA00022741"/>
    </source>
</evidence>
<dbReference type="InterPro" id="IPR017871">
    <property type="entry name" value="ABC_transporter-like_CS"/>
</dbReference>
<sequence>MSTPVLALTGVHRTYPGTPPVEALRPSDLTVRPGDHLAITGPSGSGKSTLLNIIGLLDRMTGGEYLLNGRSVGLMTELGRTSWRSRQIGFVFQSFHLLNYRTALENVELSMLYGTVGRRERAARAREALSRVGLDHRIDSFPGTLSGGERQRVAIARALAARPSVLLCDEPTGSLDSRTTGVVLDLLEELNQDGLTLLVVTHERDVAARARRRITISDGQLHETEMDSGVAAGAGSLAASGTDVRVQGESTGEGTPA</sequence>
<evidence type="ECO:0000256" key="4">
    <source>
        <dbReference type="SAM" id="MobiDB-lite"/>
    </source>
</evidence>
<dbReference type="SMART" id="SM00382">
    <property type="entry name" value="AAA"/>
    <property type="match status" value="1"/>
</dbReference>
<proteinExistence type="predicted"/>
<dbReference type="CDD" id="cd03255">
    <property type="entry name" value="ABC_MJ0796_LolCDE_FtsE"/>
    <property type="match status" value="1"/>
</dbReference>
<dbReference type="InterPro" id="IPR017911">
    <property type="entry name" value="MacB-like_ATP-bd"/>
</dbReference>
<dbReference type="GO" id="GO:0005524">
    <property type="term" value="F:ATP binding"/>
    <property type="evidence" value="ECO:0007669"/>
    <property type="project" value="UniProtKB-KW"/>
</dbReference>
<dbReference type="Proteomes" id="UP001501710">
    <property type="component" value="Unassembled WGS sequence"/>
</dbReference>
<keyword evidence="1" id="KW-0813">Transport</keyword>
<organism evidence="6 7">
    <name type="scientific">Actinomadura meridiana</name>
    <dbReference type="NCBI Taxonomy" id="559626"/>
    <lineage>
        <taxon>Bacteria</taxon>
        <taxon>Bacillati</taxon>
        <taxon>Actinomycetota</taxon>
        <taxon>Actinomycetes</taxon>
        <taxon>Streptosporangiales</taxon>
        <taxon>Thermomonosporaceae</taxon>
        <taxon>Actinomadura</taxon>
    </lineage>
</organism>
<dbReference type="RefSeq" id="WP_344898435.1">
    <property type="nucleotide sequence ID" value="NZ_BAABAS010000007.1"/>
</dbReference>
<evidence type="ECO:0000313" key="7">
    <source>
        <dbReference type="Proteomes" id="UP001501710"/>
    </source>
</evidence>
<comment type="caution">
    <text evidence="6">The sequence shown here is derived from an EMBL/GenBank/DDBJ whole genome shotgun (WGS) entry which is preliminary data.</text>
</comment>
<keyword evidence="2" id="KW-0547">Nucleotide-binding</keyword>
<feature type="region of interest" description="Disordered" evidence="4">
    <location>
        <begin position="238"/>
        <end position="257"/>
    </location>
</feature>
<dbReference type="Gene3D" id="3.40.50.300">
    <property type="entry name" value="P-loop containing nucleotide triphosphate hydrolases"/>
    <property type="match status" value="1"/>
</dbReference>
<evidence type="ECO:0000259" key="5">
    <source>
        <dbReference type="PROSITE" id="PS50893"/>
    </source>
</evidence>
<keyword evidence="7" id="KW-1185">Reference proteome</keyword>
<dbReference type="PANTHER" id="PTHR24220">
    <property type="entry name" value="IMPORT ATP-BINDING PROTEIN"/>
    <property type="match status" value="1"/>
</dbReference>
<gene>
    <name evidence="6" type="ORF">GCM10022254_38280</name>
</gene>